<name>A0A1G9XPY0_9BACL</name>
<evidence type="ECO:0000256" key="1">
    <source>
        <dbReference type="ARBA" id="ARBA00004651"/>
    </source>
</evidence>
<dbReference type="InterPro" id="IPR050539">
    <property type="entry name" value="ThrE_Dicarb/AminoAcid_Exp"/>
</dbReference>
<keyword evidence="3 7" id="KW-0812">Transmembrane</keyword>
<feature type="transmembrane region" description="Helical" evidence="7">
    <location>
        <begin position="229"/>
        <end position="251"/>
    </location>
</feature>
<evidence type="ECO:0000256" key="3">
    <source>
        <dbReference type="ARBA" id="ARBA00022692"/>
    </source>
</evidence>
<evidence type="ECO:0000313" key="10">
    <source>
        <dbReference type="Proteomes" id="UP000199544"/>
    </source>
</evidence>
<dbReference type="STRING" id="459525.SAMN04488137_2908"/>
<evidence type="ECO:0000259" key="8">
    <source>
        <dbReference type="Pfam" id="PF06738"/>
    </source>
</evidence>
<dbReference type="GO" id="GO:0022857">
    <property type="term" value="F:transmembrane transporter activity"/>
    <property type="evidence" value="ECO:0007669"/>
    <property type="project" value="InterPro"/>
</dbReference>
<feature type="domain" description="Threonine/serine exporter-like N-terminal" evidence="8">
    <location>
        <begin position="12"/>
        <end position="250"/>
    </location>
</feature>
<feature type="transmembrane region" description="Helical" evidence="7">
    <location>
        <begin position="199"/>
        <end position="217"/>
    </location>
</feature>
<keyword evidence="4 7" id="KW-1133">Transmembrane helix</keyword>
<keyword evidence="10" id="KW-1185">Reference proteome</keyword>
<dbReference type="PANTHER" id="PTHR34390:SF2">
    <property type="entry name" value="SUCCINATE TRANSPORTER SUBUNIT YJJP-RELATED"/>
    <property type="match status" value="1"/>
</dbReference>
<dbReference type="PANTHER" id="PTHR34390">
    <property type="entry name" value="UPF0442 PROTEIN YJJB-RELATED"/>
    <property type="match status" value="1"/>
</dbReference>
<evidence type="ECO:0000256" key="4">
    <source>
        <dbReference type="ARBA" id="ARBA00022989"/>
    </source>
</evidence>
<evidence type="ECO:0000256" key="7">
    <source>
        <dbReference type="SAM" id="Phobius"/>
    </source>
</evidence>
<proteinExistence type="inferred from homology"/>
<sequence length="253" mass="27435">MTQNKIEDVMEVCLLAGRLMLQNGAETYRVEDTITRLAQNYGMKAAQVFVTPTAIILSLFEKGRTMDYTKIVRIVDRSTDLHVVVLVNDLSRKVASESLSLDTARKELKKIEKTPEAYPAWVQTLAAILVSGCFALMFKGSWRDFMPAMIAGGAGYVVFLVIKRYISVRFFAELLAAFVIGLVAKLAITSGMGNQLDKIIIGAVMPLVPGVLITNAVRDLMAGHLVSGISLGAEAMLTAFAIGTGIAFVIVTL</sequence>
<keyword evidence="2" id="KW-1003">Cell membrane</keyword>
<comment type="similarity">
    <text evidence="6">Belongs to the ThrE exporter (TC 2.A.79) family.</text>
</comment>
<feature type="transmembrane region" description="Helical" evidence="7">
    <location>
        <begin position="145"/>
        <end position="162"/>
    </location>
</feature>
<dbReference type="EMBL" id="FNHW01000001">
    <property type="protein sequence ID" value="SDM98323.1"/>
    <property type="molecule type" value="Genomic_DNA"/>
</dbReference>
<evidence type="ECO:0000313" key="9">
    <source>
        <dbReference type="EMBL" id="SDM98323.1"/>
    </source>
</evidence>
<dbReference type="GO" id="GO:0005886">
    <property type="term" value="C:plasma membrane"/>
    <property type="evidence" value="ECO:0007669"/>
    <property type="project" value="UniProtKB-SubCell"/>
</dbReference>
<dbReference type="GO" id="GO:0015744">
    <property type="term" value="P:succinate transport"/>
    <property type="evidence" value="ECO:0007669"/>
    <property type="project" value="TreeGrafter"/>
</dbReference>
<accession>A0A1G9XPY0</accession>
<keyword evidence="5 7" id="KW-0472">Membrane</keyword>
<gene>
    <name evidence="9" type="ORF">SAMN04488137_2908</name>
</gene>
<dbReference type="AlphaFoldDB" id="A0A1G9XPY0"/>
<organism evidence="9 10">
    <name type="scientific">Fictibacillus solisalsi</name>
    <dbReference type="NCBI Taxonomy" id="459525"/>
    <lineage>
        <taxon>Bacteria</taxon>
        <taxon>Bacillati</taxon>
        <taxon>Bacillota</taxon>
        <taxon>Bacilli</taxon>
        <taxon>Bacillales</taxon>
        <taxon>Fictibacillaceae</taxon>
        <taxon>Fictibacillus</taxon>
    </lineage>
</organism>
<dbReference type="Pfam" id="PF06738">
    <property type="entry name" value="ThrE"/>
    <property type="match status" value="1"/>
</dbReference>
<dbReference type="Proteomes" id="UP000199544">
    <property type="component" value="Unassembled WGS sequence"/>
</dbReference>
<evidence type="ECO:0000256" key="5">
    <source>
        <dbReference type="ARBA" id="ARBA00023136"/>
    </source>
</evidence>
<feature type="transmembrane region" description="Helical" evidence="7">
    <location>
        <begin position="118"/>
        <end position="139"/>
    </location>
</feature>
<feature type="transmembrane region" description="Helical" evidence="7">
    <location>
        <begin position="174"/>
        <end position="193"/>
    </location>
</feature>
<evidence type="ECO:0000256" key="6">
    <source>
        <dbReference type="ARBA" id="ARBA00034125"/>
    </source>
</evidence>
<protein>
    <submittedName>
        <fullName evidence="9">Uncharacterized membrane protein YjjP, DUF1212 family</fullName>
    </submittedName>
</protein>
<comment type="subcellular location">
    <subcellularLocation>
        <location evidence="1">Cell membrane</location>
        <topology evidence="1">Multi-pass membrane protein</topology>
    </subcellularLocation>
</comment>
<evidence type="ECO:0000256" key="2">
    <source>
        <dbReference type="ARBA" id="ARBA00022475"/>
    </source>
</evidence>
<dbReference type="InterPro" id="IPR010619">
    <property type="entry name" value="ThrE-like_N"/>
</dbReference>
<reference evidence="10" key="1">
    <citation type="submission" date="2016-10" db="EMBL/GenBank/DDBJ databases">
        <authorList>
            <person name="Varghese N."/>
            <person name="Submissions S."/>
        </authorList>
    </citation>
    <scope>NUCLEOTIDE SEQUENCE [LARGE SCALE GENOMIC DNA]</scope>
    <source>
        <strain evidence="10">CGMCC 1.6854</strain>
    </source>
</reference>